<dbReference type="NCBIfam" id="TIGR02985">
    <property type="entry name" value="Sig70_bacteroi1"/>
    <property type="match status" value="1"/>
</dbReference>
<keyword evidence="3" id="KW-0731">Sigma factor</keyword>
<dbReference type="Gene3D" id="1.10.1740.10">
    <property type="match status" value="1"/>
</dbReference>
<reference evidence="7 8" key="1">
    <citation type="submission" date="2016-03" db="EMBL/GenBank/DDBJ databases">
        <title>Niastella vici sp. nov., isolated from farmland soil.</title>
        <authorList>
            <person name="Chen L."/>
            <person name="Wang D."/>
            <person name="Yang S."/>
            <person name="Wang G."/>
        </authorList>
    </citation>
    <scope>NUCLEOTIDE SEQUENCE [LARGE SCALE GENOMIC DNA]</scope>
    <source>
        <strain evidence="7 8">DJ57</strain>
    </source>
</reference>
<evidence type="ECO:0000256" key="3">
    <source>
        <dbReference type="ARBA" id="ARBA00023082"/>
    </source>
</evidence>
<evidence type="ECO:0000256" key="4">
    <source>
        <dbReference type="ARBA" id="ARBA00023163"/>
    </source>
</evidence>
<dbReference type="EMBL" id="LVYD01000058">
    <property type="protein sequence ID" value="OQP61119.1"/>
    <property type="molecule type" value="Genomic_DNA"/>
</dbReference>
<dbReference type="STRING" id="1703345.A3860_05215"/>
<evidence type="ECO:0000313" key="8">
    <source>
        <dbReference type="Proteomes" id="UP000192796"/>
    </source>
</evidence>
<keyword evidence="4" id="KW-0804">Transcription</keyword>
<evidence type="ECO:0000259" key="5">
    <source>
        <dbReference type="Pfam" id="PF04542"/>
    </source>
</evidence>
<comment type="caution">
    <text evidence="7">The sequence shown here is derived from an EMBL/GenBank/DDBJ whole genome shotgun (WGS) entry which is preliminary data.</text>
</comment>
<dbReference type="InterPro" id="IPR007627">
    <property type="entry name" value="RNA_pol_sigma70_r2"/>
</dbReference>
<dbReference type="InterPro" id="IPR014327">
    <property type="entry name" value="RNA_pol_sigma70_bacteroid"/>
</dbReference>
<dbReference type="PANTHER" id="PTHR43133:SF46">
    <property type="entry name" value="RNA POLYMERASE SIGMA-70 FACTOR ECF SUBFAMILY"/>
    <property type="match status" value="1"/>
</dbReference>
<dbReference type="GO" id="GO:0003677">
    <property type="term" value="F:DNA binding"/>
    <property type="evidence" value="ECO:0007669"/>
    <property type="project" value="InterPro"/>
</dbReference>
<dbReference type="InterPro" id="IPR013324">
    <property type="entry name" value="RNA_pol_sigma_r3/r4-like"/>
</dbReference>
<dbReference type="AlphaFoldDB" id="A0A1V9FRV1"/>
<dbReference type="GO" id="GO:0016987">
    <property type="term" value="F:sigma factor activity"/>
    <property type="evidence" value="ECO:0007669"/>
    <property type="project" value="UniProtKB-KW"/>
</dbReference>
<dbReference type="Pfam" id="PF08281">
    <property type="entry name" value="Sigma70_r4_2"/>
    <property type="match status" value="1"/>
</dbReference>
<dbReference type="InterPro" id="IPR036388">
    <property type="entry name" value="WH-like_DNA-bd_sf"/>
</dbReference>
<organism evidence="7 8">
    <name type="scientific">Niastella vici</name>
    <dbReference type="NCBI Taxonomy" id="1703345"/>
    <lineage>
        <taxon>Bacteria</taxon>
        <taxon>Pseudomonadati</taxon>
        <taxon>Bacteroidota</taxon>
        <taxon>Chitinophagia</taxon>
        <taxon>Chitinophagales</taxon>
        <taxon>Chitinophagaceae</taxon>
        <taxon>Niastella</taxon>
    </lineage>
</organism>
<sequence length="194" mass="22618">MLVIKPTHMHQLTDKALLIADDDQEAFRLLYERYWDALYVKALHRTGNDADAQDVVQEVFISLWRNKKNIQSKDSLSAYLFTALKYCIIKRVYRQAQKGIVVPLSVEDLEKTDLTAEELLHYKELQSAIAAEVAGLPERMREVYRLSRTENLSIKEIAQRLNLSEQTVKNTLSSTLKRLREKLARYACWLPFFI</sequence>
<dbReference type="CDD" id="cd06171">
    <property type="entry name" value="Sigma70_r4"/>
    <property type="match status" value="1"/>
</dbReference>
<proteinExistence type="inferred from homology"/>
<evidence type="ECO:0000313" key="7">
    <source>
        <dbReference type="EMBL" id="OQP61119.1"/>
    </source>
</evidence>
<dbReference type="InterPro" id="IPR014284">
    <property type="entry name" value="RNA_pol_sigma-70_dom"/>
</dbReference>
<evidence type="ECO:0000256" key="2">
    <source>
        <dbReference type="ARBA" id="ARBA00023015"/>
    </source>
</evidence>
<feature type="domain" description="RNA polymerase sigma factor 70 region 4 type 2" evidence="6">
    <location>
        <begin position="129"/>
        <end position="179"/>
    </location>
</feature>
<name>A0A1V9FRV1_9BACT</name>
<gene>
    <name evidence="7" type="ORF">A3860_05215</name>
</gene>
<dbReference type="Gene3D" id="1.10.10.10">
    <property type="entry name" value="Winged helix-like DNA-binding domain superfamily/Winged helix DNA-binding domain"/>
    <property type="match status" value="1"/>
</dbReference>
<dbReference type="InterPro" id="IPR013249">
    <property type="entry name" value="RNA_pol_sigma70_r4_t2"/>
</dbReference>
<feature type="domain" description="RNA polymerase sigma-70 region 2" evidence="5">
    <location>
        <begin position="30"/>
        <end position="95"/>
    </location>
</feature>
<dbReference type="NCBIfam" id="TIGR02937">
    <property type="entry name" value="sigma70-ECF"/>
    <property type="match status" value="1"/>
</dbReference>
<dbReference type="SUPFAM" id="SSF88946">
    <property type="entry name" value="Sigma2 domain of RNA polymerase sigma factors"/>
    <property type="match status" value="1"/>
</dbReference>
<evidence type="ECO:0000259" key="6">
    <source>
        <dbReference type="Pfam" id="PF08281"/>
    </source>
</evidence>
<evidence type="ECO:0000256" key="1">
    <source>
        <dbReference type="ARBA" id="ARBA00010641"/>
    </source>
</evidence>
<dbReference type="InterPro" id="IPR013325">
    <property type="entry name" value="RNA_pol_sigma_r2"/>
</dbReference>
<dbReference type="InterPro" id="IPR039425">
    <property type="entry name" value="RNA_pol_sigma-70-like"/>
</dbReference>
<protein>
    <recommendedName>
        <fullName evidence="9">RNA polymerase subunit sigma-70</fullName>
    </recommendedName>
</protein>
<keyword evidence="2" id="KW-0805">Transcription regulation</keyword>
<accession>A0A1V9FRV1</accession>
<evidence type="ECO:0008006" key="9">
    <source>
        <dbReference type="Google" id="ProtNLM"/>
    </source>
</evidence>
<dbReference type="Proteomes" id="UP000192796">
    <property type="component" value="Unassembled WGS sequence"/>
</dbReference>
<dbReference type="SUPFAM" id="SSF88659">
    <property type="entry name" value="Sigma3 and sigma4 domains of RNA polymerase sigma factors"/>
    <property type="match status" value="1"/>
</dbReference>
<dbReference type="PANTHER" id="PTHR43133">
    <property type="entry name" value="RNA POLYMERASE ECF-TYPE SIGMA FACTO"/>
    <property type="match status" value="1"/>
</dbReference>
<dbReference type="Pfam" id="PF04542">
    <property type="entry name" value="Sigma70_r2"/>
    <property type="match status" value="1"/>
</dbReference>
<keyword evidence="8" id="KW-1185">Reference proteome</keyword>
<comment type="similarity">
    <text evidence="1">Belongs to the sigma-70 factor family. ECF subfamily.</text>
</comment>
<dbReference type="GO" id="GO:0006352">
    <property type="term" value="P:DNA-templated transcription initiation"/>
    <property type="evidence" value="ECO:0007669"/>
    <property type="project" value="InterPro"/>
</dbReference>